<gene>
    <name evidence="9" type="ORF">CPB83DRAFT_846728</name>
</gene>
<feature type="domain" description="Cyclin-D1-binding protein 1-like C-terminal" evidence="8">
    <location>
        <begin position="202"/>
        <end position="300"/>
    </location>
</feature>
<comment type="similarity">
    <text evidence="3">Belongs to the CCNDBP1 family.</text>
</comment>
<name>A0A9P6EQ13_9AGAR</name>
<evidence type="ECO:0000259" key="7">
    <source>
        <dbReference type="Pfam" id="PF13324"/>
    </source>
</evidence>
<evidence type="ECO:0000256" key="5">
    <source>
        <dbReference type="ARBA" id="ARBA00023242"/>
    </source>
</evidence>
<reference evidence="9" key="1">
    <citation type="submission" date="2020-11" db="EMBL/GenBank/DDBJ databases">
        <authorList>
            <consortium name="DOE Joint Genome Institute"/>
            <person name="Ahrendt S."/>
            <person name="Riley R."/>
            <person name="Andreopoulos W."/>
            <person name="Labutti K."/>
            <person name="Pangilinan J."/>
            <person name="Ruiz-Duenas F.J."/>
            <person name="Barrasa J.M."/>
            <person name="Sanchez-Garcia M."/>
            <person name="Camarero S."/>
            <person name="Miyauchi S."/>
            <person name="Serrano A."/>
            <person name="Linde D."/>
            <person name="Babiker R."/>
            <person name="Drula E."/>
            <person name="Ayuso-Fernandez I."/>
            <person name="Pacheco R."/>
            <person name="Padilla G."/>
            <person name="Ferreira P."/>
            <person name="Barriuso J."/>
            <person name="Kellner H."/>
            <person name="Castanera R."/>
            <person name="Alfaro M."/>
            <person name="Ramirez L."/>
            <person name="Pisabarro A.G."/>
            <person name="Kuo A."/>
            <person name="Tritt A."/>
            <person name="Lipzen A."/>
            <person name="He G."/>
            <person name="Yan M."/>
            <person name="Ng V."/>
            <person name="Cullen D."/>
            <person name="Martin F."/>
            <person name="Rosso M.-N."/>
            <person name="Henrissat B."/>
            <person name="Hibbett D."/>
            <person name="Martinez A.T."/>
            <person name="Grigoriev I.V."/>
        </authorList>
    </citation>
    <scope>NUCLEOTIDE SEQUENCE</scope>
    <source>
        <strain evidence="9">CBS 506.95</strain>
    </source>
</reference>
<dbReference type="GO" id="GO:0005634">
    <property type="term" value="C:nucleus"/>
    <property type="evidence" value="ECO:0007669"/>
    <property type="project" value="UniProtKB-SubCell"/>
</dbReference>
<evidence type="ECO:0000256" key="6">
    <source>
        <dbReference type="ARBA" id="ARBA00023306"/>
    </source>
</evidence>
<dbReference type="Pfam" id="PF13324">
    <property type="entry name" value="GCIP_N"/>
    <property type="match status" value="1"/>
</dbReference>
<evidence type="ECO:0000313" key="9">
    <source>
        <dbReference type="EMBL" id="KAF9532979.1"/>
    </source>
</evidence>
<dbReference type="PANTHER" id="PTHR15492:SF1">
    <property type="entry name" value="CYCLIN-D1-BINDING PROTEIN 1"/>
    <property type="match status" value="1"/>
</dbReference>
<evidence type="ECO:0000256" key="4">
    <source>
        <dbReference type="ARBA" id="ARBA00022490"/>
    </source>
</evidence>
<sequence>MSESQKALSALNLLLDNCRIGLTALVDGSLPDNDQLNASFSTIRTDFGSILSLLYSSATKVALALKPAPSPQYKAALVPLQDLSNNTAALVHSVRLMRQSQGATLVLEYEGLSKNILVAIQAFANGLSQSNLGSHEETFIAVGKLHELIDNAKKPNVLSSDNRAAVRRRWVQDYESLVDGWEELQDIDKTSDMEDGDEDEFDDGWDELGSKQTFAPSELERIEKVRALVKVANLLHTRVVKDLLSSNTHKQDNVTLDNLATYSAQLLSASDELISSMYTPQQPTAISLHLSSYLGALKAIQHALNPKNEDLEQQLSALSVSNASLSKKTKWLKTCFDLIDKAGAQVSETLVAVKESS</sequence>
<dbReference type="AlphaFoldDB" id="A0A9P6EQ13"/>
<comment type="caution">
    <text evidence="9">The sequence shown here is derived from an EMBL/GenBank/DDBJ whole genome shotgun (WGS) entry which is preliminary data.</text>
</comment>
<dbReference type="OrthoDB" id="41588at2759"/>
<keyword evidence="6" id="KW-0131">Cell cycle</keyword>
<evidence type="ECO:0000256" key="3">
    <source>
        <dbReference type="ARBA" id="ARBA00008940"/>
    </source>
</evidence>
<dbReference type="Gene3D" id="1.20.1410.10">
    <property type="entry name" value="I/LWEQ domain"/>
    <property type="match status" value="1"/>
</dbReference>
<keyword evidence="5" id="KW-0539">Nucleus</keyword>
<evidence type="ECO:0000313" key="10">
    <source>
        <dbReference type="Proteomes" id="UP000807306"/>
    </source>
</evidence>
<dbReference type="InterPro" id="IPR049318">
    <property type="entry name" value="GCIP_C"/>
</dbReference>
<evidence type="ECO:0000256" key="2">
    <source>
        <dbReference type="ARBA" id="ARBA00004496"/>
    </source>
</evidence>
<evidence type="ECO:0000256" key="1">
    <source>
        <dbReference type="ARBA" id="ARBA00004123"/>
    </source>
</evidence>
<dbReference type="InterPro" id="IPR049317">
    <property type="entry name" value="GCIP-like_N"/>
</dbReference>
<feature type="domain" description="Cyclin-D1-binding protein 1-like N-terminal" evidence="7">
    <location>
        <begin position="48"/>
        <end position="187"/>
    </location>
</feature>
<accession>A0A9P6EQ13</accession>
<dbReference type="GO" id="GO:0005737">
    <property type="term" value="C:cytoplasm"/>
    <property type="evidence" value="ECO:0007669"/>
    <property type="project" value="UniProtKB-SubCell"/>
</dbReference>
<keyword evidence="10" id="KW-1185">Reference proteome</keyword>
<keyword evidence="4" id="KW-0963">Cytoplasm</keyword>
<protein>
    <submittedName>
        <fullName evidence="9">Uncharacterized protein</fullName>
    </submittedName>
</protein>
<dbReference type="EMBL" id="MU157830">
    <property type="protein sequence ID" value="KAF9532979.1"/>
    <property type="molecule type" value="Genomic_DNA"/>
</dbReference>
<dbReference type="PANTHER" id="PTHR15492">
    <property type="entry name" value="CYCLIN D1-BINDING PROTEIN 1"/>
    <property type="match status" value="1"/>
</dbReference>
<dbReference type="Proteomes" id="UP000807306">
    <property type="component" value="Unassembled WGS sequence"/>
</dbReference>
<comment type="subcellular location">
    <subcellularLocation>
        <location evidence="2">Cytoplasm</location>
    </subcellularLocation>
    <subcellularLocation>
        <location evidence="1">Nucleus</location>
    </subcellularLocation>
</comment>
<dbReference type="Pfam" id="PF20936">
    <property type="entry name" value="GCIP_C"/>
    <property type="match status" value="1"/>
</dbReference>
<proteinExistence type="inferred from homology"/>
<dbReference type="Gene3D" id="1.20.1420.10">
    <property type="entry name" value="Talin, central domain"/>
    <property type="match status" value="1"/>
</dbReference>
<organism evidence="9 10">
    <name type="scientific">Crepidotus variabilis</name>
    <dbReference type="NCBI Taxonomy" id="179855"/>
    <lineage>
        <taxon>Eukaryota</taxon>
        <taxon>Fungi</taxon>
        <taxon>Dikarya</taxon>
        <taxon>Basidiomycota</taxon>
        <taxon>Agaricomycotina</taxon>
        <taxon>Agaricomycetes</taxon>
        <taxon>Agaricomycetidae</taxon>
        <taxon>Agaricales</taxon>
        <taxon>Agaricineae</taxon>
        <taxon>Crepidotaceae</taxon>
        <taxon>Crepidotus</taxon>
    </lineage>
</organism>
<dbReference type="InterPro" id="IPR026907">
    <property type="entry name" value="GCIP-like"/>
</dbReference>
<evidence type="ECO:0000259" key="8">
    <source>
        <dbReference type="Pfam" id="PF20936"/>
    </source>
</evidence>